<gene>
    <name evidence="3" type="ORF">IAD50_02495</name>
</gene>
<evidence type="ECO:0000313" key="4">
    <source>
        <dbReference type="Proteomes" id="UP000824089"/>
    </source>
</evidence>
<dbReference type="GO" id="GO:0006260">
    <property type="term" value="P:DNA replication"/>
    <property type="evidence" value="ECO:0007669"/>
    <property type="project" value="InterPro"/>
</dbReference>
<dbReference type="InterPro" id="IPR011344">
    <property type="entry name" value="ssDNA-bd"/>
</dbReference>
<name>A0A9D1I796_9CLOT</name>
<dbReference type="NCBIfam" id="NF004476">
    <property type="entry name" value="PRK05813.1"/>
    <property type="match status" value="1"/>
</dbReference>
<reference evidence="3" key="2">
    <citation type="journal article" date="2021" name="PeerJ">
        <title>Extensive microbial diversity within the chicken gut microbiome revealed by metagenomics and culture.</title>
        <authorList>
            <person name="Gilroy R."/>
            <person name="Ravi A."/>
            <person name="Getino M."/>
            <person name="Pursley I."/>
            <person name="Horton D.L."/>
            <person name="Alikhan N.F."/>
            <person name="Baker D."/>
            <person name="Gharbi K."/>
            <person name="Hall N."/>
            <person name="Watson M."/>
            <person name="Adriaenssens E.M."/>
            <person name="Foster-Nyarko E."/>
            <person name="Jarju S."/>
            <person name="Secka A."/>
            <person name="Antonio M."/>
            <person name="Oren A."/>
            <person name="Chaudhuri R.R."/>
            <person name="La Ragione R."/>
            <person name="Hildebrand F."/>
            <person name="Pallen M.J."/>
        </authorList>
    </citation>
    <scope>NUCLEOTIDE SEQUENCE</scope>
    <source>
        <strain evidence="3">CHK195-4489</strain>
    </source>
</reference>
<dbReference type="Pfam" id="PF00436">
    <property type="entry name" value="SSB"/>
    <property type="match status" value="1"/>
</dbReference>
<dbReference type="GO" id="GO:0009295">
    <property type="term" value="C:nucleoid"/>
    <property type="evidence" value="ECO:0007669"/>
    <property type="project" value="TreeGrafter"/>
</dbReference>
<dbReference type="AlphaFoldDB" id="A0A9D1I796"/>
<keyword evidence="1 2" id="KW-0238">DNA-binding</keyword>
<evidence type="ECO:0000313" key="3">
    <source>
        <dbReference type="EMBL" id="HIU29147.1"/>
    </source>
</evidence>
<dbReference type="CDD" id="cd04496">
    <property type="entry name" value="SSB_OBF"/>
    <property type="match status" value="1"/>
</dbReference>
<sequence length="216" mass="24604">MVNSKCESNVATVSGKIVTEPVFGHEIYGEGFYYFDVRVRRLSESHDVIPITVSERLADCSEYKTGRYIEVDGQFRSYNAAQENGSTKLMLTVFARDVIFYDAERETDLNTVELNGFICKPPIYRTTPFNREITDFLLAVNRSYNKSDYIPCIAWGRNARFCGKLSVGENVKVVGRMQSRVYQKKQPDGSVLDKTAYEVSVSQIELNKPDLQKTTE</sequence>
<dbReference type="Gene3D" id="2.40.50.140">
    <property type="entry name" value="Nucleic acid-binding proteins"/>
    <property type="match status" value="2"/>
</dbReference>
<comment type="caution">
    <text evidence="3">The sequence shown here is derived from an EMBL/GenBank/DDBJ whole genome shotgun (WGS) entry which is preliminary data.</text>
</comment>
<accession>A0A9D1I796</accession>
<dbReference type="SUPFAM" id="SSF50249">
    <property type="entry name" value="Nucleic acid-binding proteins"/>
    <property type="match status" value="1"/>
</dbReference>
<dbReference type="Proteomes" id="UP000824089">
    <property type="component" value="Unassembled WGS sequence"/>
</dbReference>
<dbReference type="PANTHER" id="PTHR10302:SF27">
    <property type="entry name" value="SINGLE-STRANDED DNA-BINDING PROTEIN"/>
    <property type="match status" value="1"/>
</dbReference>
<dbReference type="GO" id="GO:0003697">
    <property type="term" value="F:single-stranded DNA binding"/>
    <property type="evidence" value="ECO:0007669"/>
    <property type="project" value="InterPro"/>
</dbReference>
<dbReference type="EMBL" id="DVMM01000051">
    <property type="protein sequence ID" value="HIU29147.1"/>
    <property type="molecule type" value="Genomic_DNA"/>
</dbReference>
<proteinExistence type="predicted"/>
<organism evidence="3 4">
    <name type="scientific">Candidatus Egerieisoma faecipullorum</name>
    <dbReference type="NCBI Taxonomy" id="2840963"/>
    <lineage>
        <taxon>Bacteria</taxon>
        <taxon>Bacillati</taxon>
        <taxon>Bacillota</taxon>
        <taxon>Clostridia</taxon>
        <taxon>Eubacteriales</taxon>
        <taxon>Clostridiaceae</taxon>
        <taxon>Clostridiaceae incertae sedis</taxon>
        <taxon>Candidatus Egerieisoma</taxon>
    </lineage>
</organism>
<dbReference type="PROSITE" id="PS50935">
    <property type="entry name" value="SSB"/>
    <property type="match status" value="2"/>
</dbReference>
<dbReference type="InterPro" id="IPR012340">
    <property type="entry name" value="NA-bd_OB-fold"/>
</dbReference>
<dbReference type="InterPro" id="IPR000424">
    <property type="entry name" value="Primosome_PriB/ssb"/>
</dbReference>
<evidence type="ECO:0000256" key="2">
    <source>
        <dbReference type="PROSITE-ProRule" id="PRU00252"/>
    </source>
</evidence>
<evidence type="ECO:0000256" key="1">
    <source>
        <dbReference type="ARBA" id="ARBA00023125"/>
    </source>
</evidence>
<dbReference type="PANTHER" id="PTHR10302">
    <property type="entry name" value="SINGLE-STRANDED DNA-BINDING PROTEIN"/>
    <property type="match status" value="1"/>
</dbReference>
<reference evidence="3" key="1">
    <citation type="submission" date="2020-10" db="EMBL/GenBank/DDBJ databases">
        <authorList>
            <person name="Gilroy R."/>
        </authorList>
    </citation>
    <scope>NUCLEOTIDE SEQUENCE</scope>
    <source>
        <strain evidence="3">CHK195-4489</strain>
    </source>
</reference>
<protein>
    <submittedName>
        <fullName evidence="3">Single-stranded DNA-binding protein</fullName>
    </submittedName>
</protein>